<protein>
    <submittedName>
        <fullName evidence="4">Putative two-component system response regulator</fullName>
    </submittedName>
</protein>
<feature type="modified residue" description="4-aspartylphosphate" evidence="1">
    <location>
        <position position="58"/>
    </location>
</feature>
<dbReference type="InterPro" id="IPR011006">
    <property type="entry name" value="CheY-like_superfamily"/>
</dbReference>
<dbReference type="CDD" id="cd19920">
    <property type="entry name" value="REC_PA4781-like"/>
    <property type="match status" value="1"/>
</dbReference>
<dbReference type="AlphaFoldDB" id="A0A4R6RA05"/>
<evidence type="ECO:0000313" key="5">
    <source>
        <dbReference type="Proteomes" id="UP000294593"/>
    </source>
</evidence>
<dbReference type="PROSITE" id="PS51832">
    <property type="entry name" value="HD_GYP"/>
    <property type="match status" value="1"/>
</dbReference>
<dbReference type="Gene3D" id="3.40.50.2300">
    <property type="match status" value="1"/>
</dbReference>
<sequence length="364" mass="40987">MSLADKPLPTVLVVDDAPANLSLLAGLLQADHRVKLAASGAKALELVRRARPDLVLLDIMMPEMDGYEVCQRLKADPATRAIPVLFLTAMTQTEDEARGFQVGAADFIQKPINPIVLQARVRTHLQVKAYEDELRDRNAWLQTELAQRLEQVDLLREATLHVMISFAEFRDEATGHHVRRTQEYVRTLAQWLFDQGRHLDVLNPEAIDHIARSAPLHDIGKVATPDHILLKPGRHTPEEQAIMRQHAMQGWEMLRRASDRMAGDAHYLRHAMDIARWHHEKWDGSGYPEGLAGEQIPLSARLMAVADVYDALISARPYKPPMPHDQALKILRDGAGAHFDPGVVEALEACLPQFVQIAQTWRDH</sequence>
<evidence type="ECO:0000259" key="2">
    <source>
        <dbReference type="PROSITE" id="PS50110"/>
    </source>
</evidence>
<dbReference type="SMART" id="SM00448">
    <property type="entry name" value="REC"/>
    <property type="match status" value="1"/>
</dbReference>
<evidence type="ECO:0000259" key="3">
    <source>
        <dbReference type="PROSITE" id="PS51832"/>
    </source>
</evidence>
<proteinExistence type="predicted"/>
<dbReference type="Pfam" id="PF00072">
    <property type="entry name" value="Response_reg"/>
    <property type="match status" value="1"/>
</dbReference>
<comment type="caution">
    <text evidence="4">The sequence shown here is derived from an EMBL/GenBank/DDBJ whole genome shotgun (WGS) entry which is preliminary data.</text>
</comment>
<dbReference type="InterPro" id="IPR052020">
    <property type="entry name" value="Cyclic_di-GMP/3'3'-cGAMP_PDE"/>
</dbReference>
<dbReference type="Pfam" id="PF13487">
    <property type="entry name" value="HD_5"/>
    <property type="match status" value="1"/>
</dbReference>
<dbReference type="RefSeq" id="WP_133608747.1">
    <property type="nucleotide sequence ID" value="NZ_SNXW01000005.1"/>
</dbReference>
<dbReference type="PANTHER" id="PTHR45228">
    <property type="entry name" value="CYCLIC DI-GMP PHOSPHODIESTERASE TM_0186-RELATED"/>
    <property type="match status" value="1"/>
</dbReference>
<name>A0A4R6RA05_9BURK</name>
<organism evidence="4 5">
    <name type="scientific">Aquabacterium commune</name>
    <dbReference type="NCBI Taxonomy" id="70586"/>
    <lineage>
        <taxon>Bacteria</taxon>
        <taxon>Pseudomonadati</taxon>
        <taxon>Pseudomonadota</taxon>
        <taxon>Betaproteobacteria</taxon>
        <taxon>Burkholderiales</taxon>
        <taxon>Aquabacterium</taxon>
    </lineage>
</organism>
<gene>
    <name evidence="4" type="ORF">EV672_10526</name>
</gene>
<feature type="domain" description="HD-GYP" evidence="3">
    <location>
        <begin position="152"/>
        <end position="363"/>
    </location>
</feature>
<accession>A0A4R6RA05</accession>
<keyword evidence="5" id="KW-1185">Reference proteome</keyword>
<dbReference type="EMBL" id="SNXW01000005">
    <property type="protein sequence ID" value="TDP82839.1"/>
    <property type="molecule type" value="Genomic_DNA"/>
</dbReference>
<dbReference type="InterPro" id="IPR003607">
    <property type="entry name" value="HD/PDEase_dom"/>
</dbReference>
<keyword evidence="1" id="KW-0597">Phosphoprotein</keyword>
<dbReference type="SMART" id="SM00471">
    <property type="entry name" value="HDc"/>
    <property type="match status" value="1"/>
</dbReference>
<dbReference type="Gene3D" id="1.10.3210.10">
    <property type="entry name" value="Hypothetical protein af1432"/>
    <property type="match status" value="1"/>
</dbReference>
<dbReference type="CDD" id="cd00077">
    <property type="entry name" value="HDc"/>
    <property type="match status" value="1"/>
</dbReference>
<dbReference type="Proteomes" id="UP000294593">
    <property type="component" value="Unassembled WGS sequence"/>
</dbReference>
<dbReference type="PROSITE" id="PS50110">
    <property type="entry name" value="RESPONSE_REGULATORY"/>
    <property type="match status" value="1"/>
</dbReference>
<dbReference type="SUPFAM" id="SSF52172">
    <property type="entry name" value="CheY-like"/>
    <property type="match status" value="1"/>
</dbReference>
<dbReference type="GO" id="GO:0000160">
    <property type="term" value="P:phosphorelay signal transduction system"/>
    <property type="evidence" value="ECO:0007669"/>
    <property type="project" value="InterPro"/>
</dbReference>
<dbReference type="InterPro" id="IPR001789">
    <property type="entry name" value="Sig_transdc_resp-reg_receiver"/>
</dbReference>
<dbReference type="OrthoDB" id="9763857at2"/>
<dbReference type="InterPro" id="IPR037522">
    <property type="entry name" value="HD_GYP_dom"/>
</dbReference>
<evidence type="ECO:0000313" key="4">
    <source>
        <dbReference type="EMBL" id="TDP82839.1"/>
    </source>
</evidence>
<dbReference type="SUPFAM" id="SSF109604">
    <property type="entry name" value="HD-domain/PDEase-like"/>
    <property type="match status" value="1"/>
</dbReference>
<evidence type="ECO:0000256" key="1">
    <source>
        <dbReference type="PROSITE-ProRule" id="PRU00169"/>
    </source>
</evidence>
<reference evidence="4 5" key="1">
    <citation type="submission" date="2019-03" db="EMBL/GenBank/DDBJ databases">
        <title>Genomic Encyclopedia of Type Strains, Phase IV (KMG-IV): sequencing the most valuable type-strain genomes for metagenomic binning, comparative biology and taxonomic classification.</title>
        <authorList>
            <person name="Goeker M."/>
        </authorList>
    </citation>
    <scope>NUCLEOTIDE SEQUENCE [LARGE SCALE GENOMIC DNA]</scope>
    <source>
        <strain evidence="4 5">DSM 11901</strain>
    </source>
</reference>
<feature type="domain" description="Response regulatory" evidence="2">
    <location>
        <begin position="10"/>
        <end position="125"/>
    </location>
</feature>
<dbReference type="PANTHER" id="PTHR45228:SF5">
    <property type="entry name" value="CYCLIC DI-GMP PHOSPHODIESTERASE VC_1348-RELATED"/>
    <property type="match status" value="1"/>
</dbReference>
<dbReference type="GO" id="GO:0008081">
    <property type="term" value="F:phosphoric diester hydrolase activity"/>
    <property type="evidence" value="ECO:0007669"/>
    <property type="project" value="UniProtKB-ARBA"/>
</dbReference>